<dbReference type="InterPro" id="IPR024079">
    <property type="entry name" value="MetalloPept_cat_dom_sf"/>
</dbReference>
<keyword evidence="1" id="KW-0645">Protease</keyword>
<reference evidence="7 8" key="1">
    <citation type="submission" date="2016-09" db="EMBL/GenBank/DDBJ databases">
        <title>Metabolic pathway, cell adaptation mechanisms and a novel monoxygenase revealed through proteogenomic-transcription analysis of a Sphingomonas haloaromaticamans strain degrading the fungicide ortho-phenylphenol.</title>
        <authorList>
            <person name="Perruchon C."/>
            <person name="Papadopoulou E.S."/>
            <person name="Rousidou C."/>
            <person name="Vasileiadis S."/>
            <person name="Tanou G."/>
            <person name="Amoutzias G."/>
            <person name="Molassiotis A."/>
            <person name="Karpouzas D.G."/>
        </authorList>
    </citation>
    <scope>NUCLEOTIDE SEQUENCE [LARGE SCALE GENOMIC DNA]</scope>
    <source>
        <strain evidence="7 8">P3</strain>
    </source>
</reference>
<dbReference type="Pfam" id="PF00413">
    <property type="entry name" value="Peptidase_M10"/>
    <property type="match status" value="1"/>
</dbReference>
<dbReference type="GO" id="GO:0031012">
    <property type="term" value="C:extracellular matrix"/>
    <property type="evidence" value="ECO:0007669"/>
    <property type="project" value="InterPro"/>
</dbReference>
<keyword evidence="3" id="KW-0378">Hydrolase</keyword>
<dbReference type="Gene3D" id="3.40.390.10">
    <property type="entry name" value="Collagenase (Catalytic Domain)"/>
    <property type="match status" value="1"/>
</dbReference>
<sequence length="396" mass="41900">MTMLAHRFRKTLLGTALAVGLVAGAAPANAVSIVFTDDGTVAGSAAERGFNIAKSFWEHVLTNDVTININISFSSFGDPDIIGGAQSNLYVLDIPTYQAYLGATGTTNLDAVKVLPTLTNGAVSVVTPGYVDEANKLGVDTTKRVFDNDGSANNQEIGINSSVIKAIGLGAFIPDEPDGDITFSSDFAFDFDPTDGIDANKIDFVAVAIHEIGHILGFTSGVDDYDYVGGPNGPLAGDLADYPVNEVYWGYVMDLFRYAQSNDGAELNWAPGDDAYFSIDGGQTAFLDGYFSTGEYNGDGRQASHWKDASGNLQLGIMDPTVAYGQMGVVRGLDLAVFDAIGWNTNIDVLANPNWSYTTAQAAVPEAATWAQMIIGFGFIGGTLRRFGGRRKAAIA</sequence>
<feature type="signal peptide" evidence="5">
    <location>
        <begin position="1"/>
        <end position="30"/>
    </location>
</feature>
<evidence type="ECO:0000259" key="6">
    <source>
        <dbReference type="Pfam" id="PF00413"/>
    </source>
</evidence>
<dbReference type="GO" id="GO:0006508">
    <property type="term" value="P:proteolysis"/>
    <property type="evidence" value="ECO:0007669"/>
    <property type="project" value="UniProtKB-KW"/>
</dbReference>
<dbReference type="NCBIfam" id="NF035944">
    <property type="entry name" value="PEPxxWA-CTERM"/>
    <property type="match status" value="1"/>
</dbReference>
<dbReference type="NCBIfam" id="NF038122">
    <property type="entry name" value="metallo_LGF"/>
    <property type="match status" value="1"/>
</dbReference>
<keyword evidence="5" id="KW-0732">Signal</keyword>
<dbReference type="AlphaFoldDB" id="A0A1S1H7V3"/>
<keyword evidence="2" id="KW-0479">Metal-binding</keyword>
<evidence type="ECO:0000256" key="1">
    <source>
        <dbReference type="ARBA" id="ARBA00022670"/>
    </source>
</evidence>
<dbReference type="GO" id="GO:0008270">
    <property type="term" value="F:zinc ion binding"/>
    <property type="evidence" value="ECO:0007669"/>
    <property type="project" value="InterPro"/>
</dbReference>
<name>A0A1S1H7V3_9SPHN</name>
<organism evidence="7 8">
    <name type="scientific">Edaphosphingomonas haloaromaticamans</name>
    <dbReference type="NCBI Taxonomy" id="653954"/>
    <lineage>
        <taxon>Bacteria</taxon>
        <taxon>Pseudomonadati</taxon>
        <taxon>Pseudomonadota</taxon>
        <taxon>Alphaproteobacteria</taxon>
        <taxon>Sphingomonadales</taxon>
        <taxon>Rhizorhabdaceae</taxon>
        <taxon>Edaphosphingomonas</taxon>
    </lineage>
</organism>
<accession>A0A1S1H7V3</accession>
<gene>
    <name evidence="7" type="ORF">BHE75_00146</name>
</gene>
<keyword evidence="4" id="KW-0862">Zinc</keyword>
<comment type="caution">
    <text evidence="7">The sequence shown here is derived from an EMBL/GenBank/DDBJ whole genome shotgun (WGS) entry which is preliminary data.</text>
</comment>
<dbReference type="GO" id="GO:0004222">
    <property type="term" value="F:metalloendopeptidase activity"/>
    <property type="evidence" value="ECO:0007669"/>
    <property type="project" value="InterPro"/>
</dbReference>
<evidence type="ECO:0000256" key="5">
    <source>
        <dbReference type="SAM" id="SignalP"/>
    </source>
</evidence>
<protein>
    <recommendedName>
        <fullName evidence="6">Peptidase M10 metallopeptidase domain-containing protein</fullName>
    </recommendedName>
</protein>
<dbReference type="RefSeq" id="WP_254684319.1">
    <property type="nucleotide sequence ID" value="NZ_MIPT01000001.1"/>
</dbReference>
<keyword evidence="8" id="KW-1185">Reference proteome</keyword>
<feature type="domain" description="Peptidase M10 metallopeptidase" evidence="6">
    <location>
        <begin position="171"/>
        <end position="218"/>
    </location>
</feature>
<dbReference type="SUPFAM" id="SSF55486">
    <property type="entry name" value="Metalloproteases ('zincins'), catalytic domain"/>
    <property type="match status" value="1"/>
</dbReference>
<evidence type="ECO:0000256" key="4">
    <source>
        <dbReference type="ARBA" id="ARBA00022833"/>
    </source>
</evidence>
<evidence type="ECO:0000256" key="3">
    <source>
        <dbReference type="ARBA" id="ARBA00022801"/>
    </source>
</evidence>
<feature type="chain" id="PRO_5012729501" description="Peptidase M10 metallopeptidase domain-containing protein" evidence="5">
    <location>
        <begin position="31"/>
        <end position="396"/>
    </location>
</feature>
<dbReference type="Proteomes" id="UP000179467">
    <property type="component" value="Unassembled WGS sequence"/>
</dbReference>
<dbReference type="InterPro" id="IPR001818">
    <property type="entry name" value="Pept_M10_metallopeptidase"/>
</dbReference>
<proteinExistence type="predicted"/>
<evidence type="ECO:0000313" key="8">
    <source>
        <dbReference type="Proteomes" id="UP000179467"/>
    </source>
</evidence>
<evidence type="ECO:0000256" key="2">
    <source>
        <dbReference type="ARBA" id="ARBA00022723"/>
    </source>
</evidence>
<dbReference type="EMBL" id="MIPT01000001">
    <property type="protein sequence ID" value="OHT18177.1"/>
    <property type="molecule type" value="Genomic_DNA"/>
</dbReference>
<evidence type="ECO:0000313" key="7">
    <source>
        <dbReference type="EMBL" id="OHT18177.1"/>
    </source>
</evidence>